<dbReference type="HOGENOM" id="CLU_037758_0_1_1"/>
<dbReference type="RefSeq" id="XP_013424744.1">
    <property type="nucleotide sequence ID" value="XM_013569290.1"/>
</dbReference>
<dbReference type="AlphaFoldDB" id="A0A074X7H2"/>
<keyword evidence="3" id="KW-1185">Reference proteome</keyword>
<dbReference type="GeneID" id="25415642"/>
<proteinExistence type="predicted"/>
<reference evidence="2 3" key="1">
    <citation type="journal article" date="2014" name="BMC Genomics">
        <title>Genome sequencing of four Aureobasidium pullulans varieties: biotechnological potential, stress tolerance, and description of new species.</title>
        <authorList>
            <person name="Gostin Ar C."/>
            <person name="Ohm R.A."/>
            <person name="Kogej T."/>
            <person name="Sonjak S."/>
            <person name="Turk M."/>
            <person name="Zajc J."/>
            <person name="Zalar P."/>
            <person name="Grube M."/>
            <person name="Sun H."/>
            <person name="Han J."/>
            <person name="Sharma A."/>
            <person name="Chiniquy J."/>
            <person name="Ngan C.Y."/>
            <person name="Lipzen A."/>
            <person name="Barry K."/>
            <person name="Grigoriev I.V."/>
            <person name="Gunde-Cimerman N."/>
        </authorList>
    </citation>
    <scope>NUCLEOTIDE SEQUENCE [LARGE SCALE GENOMIC DNA]</scope>
    <source>
        <strain evidence="2 3">CBS 147.97</strain>
    </source>
</reference>
<feature type="region of interest" description="Disordered" evidence="1">
    <location>
        <begin position="375"/>
        <end position="414"/>
    </location>
</feature>
<feature type="region of interest" description="Disordered" evidence="1">
    <location>
        <begin position="46"/>
        <end position="66"/>
    </location>
</feature>
<evidence type="ECO:0000313" key="3">
    <source>
        <dbReference type="Proteomes" id="UP000027730"/>
    </source>
</evidence>
<gene>
    <name evidence="2" type="ORF">M436DRAFT_75373</name>
</gene>
<name>A0A074X7H2_9PEZI</name>
<evidence type="ECO:0000256" key="1">
    <source>
        <dbReference type="SAM" id="MobiDB-lite"/>
    </source>
</evidence>
<dbReference type="OrthoDB" id="5424391at2759"/>
<feature type="compositionally biased region" description="Low complexity" evidence="1">
    <location>
        <begin position="50"/>
        <end position="61"/>
    </location>
</feature>
<feature type="compositionally biased region" description="Low complexity" evidence="1">
    <location>
        <begin position="378"/>
        <end position="390"/>
    </location>
</feature>
<organism evidence="2 3">
    <name type="scientific">Aureobasidium namibiae CBS 147.97</name>
    <dbReference type="NCBI Taxonomy" id="1043004"/>
    <lineage>
        <taxon>Eukaryota</taxon>
        <taxon>Fungi</taxon>
        <taxon>Dikarya</taxon>
        <taxon>Ascomycota</taxon>
        <taxon>Pezizomycotina</taxon>
        <taxon>Dothideomycetes</taxon>
        <taxon>Dothideomycetidae</taxon>
        <taxon>Dothideales</taxon>
        <taxon>Saccotheciaceae</taxon>
        <taxon>Aureobasidium</taxon>
    </lineage>
</organism>
<dbReference type="EMBL" id="KL584717">
    <property type="protein sequence ID" value="KEQ70551.1"/>
    <property type="molecule type" value="Genomic_DNA"/>
</dbReference>
<accession>A0A074X7H2</accession>
<evidence type="ECO:0000313" key="2">
    <source>
        <dbReference type="EMBL" id="KEQ70551.1"/>
    </source>
</evidence>
<protein>
    <submittedName>
        <fullName evidence="2">Uncharacterized protein</fullName>
    </submittedName>
</protein>
<sequence>MKASSVQQAFKSLTSRIHPQLPLSERESQRLLNALTSSFRTHLEHQYHDAPASASPTSVPAQRPLSSATATDLHLASILTNPLLSKPVQQQLKAKAKHPVALFEDQVAAGRANLSSARLCLEAFRTSLSSLPPAQVNDHITRYAAGSRALRWLWTSARTHDLSFARDARFCNQLTYFLIREGKDAALWELIDTPVAISANLAAKEASLRKGLLLVAIVKTHLSAPHPSLESALSAFFQAVDASQSSHASVSHAGVYLTQALVKLKSFSDSEVALYDQFMHAIPRWSKKHPDRAVYRIANLALHHPTTPSADPALDFIRLQLRPLASHPFLNPTTAFQKSTVFAFFFDTVKLLQKQEHFDDALWVMEFMQQRFPDEFAPPRASSSAVSPSSQAGETRESTFSHSNLPEWKVPELG</sequence>
<dbReference type="Proteomes" id="UP000027730">
    <property type="component" value="Unassembled WGS sequence"/>
</dbReference>